<dbReference type="RefSeq" id="WP_024568810.1">
    <property type="nucleotide sequence ID" value="NZ_CP016370.1"/>
</dbReference>
<dbReference type="EMBL" id="BK010595">
    <property type="protein sequence ID" value="DAC74875.1"/>
    <property type="molecule type" value="Genomic_DNA"/>
</dbReference>
<reference evidence="3" key="3">
    <citation type="journal article" date="2016" name="Genome Announc.">
        <title>Complete Genome Sequences of Four Strains from the 2015-2016 Elizabethkingia anophelis Outbreak.</title>
        <authorList>
            <person name="Nicholson A.C."/>
            <person name="Whitney A.M."/>
            <person name="Emery B.D."/>
            <person name="Bell M.E."/>
            <person name="Gartin J.T."/>
            <person name="Humrighouse B.W."/>
            <person name="Loparev V.N."/>
            <person name="Batra D."/>
            <person name="Sheth M."/>
            <person name="Rowe L.A."/>
            <person name="Juieng P."/>
            <person name="Knipe K."/>
            <person name="Gulvik C."/>
            <person name="McQuiston J.R."/>
        </authorList>
    </citation>
    <scope>NUCLEOTIDE SEQUENCE</scope>
</reference>
<organism evidence="3">
    <name type="scientific">Elizabethkingia anophelis</name>
    <dbReference type="NCBI Taxonomy" id="1117645"/>
    <lineage>
        <taxon>Bacteria</taxon>
        <taxon>Pseudomonadati</taxon>
        <taxon>Bacteroidota</taxon>
        <taxon>Flavobacteriia</taxon>
        <taxon>Flavobacteriales</taxon>
        <taxon>Weeksellaceae</taxon>
        <taxon>Elizabethkingia</taxon>
    </lineage>
</organism>
<protein>
    <submittedName>
        <fullName evidence="3">Uncharacterized protein</fullName>
    </submittedName>
</protein>
<gene>
    <name evidence="2" type="primary">ICEEaII(1)_0422_19921_20361</name>
</gene>
<dbReference type="AlphaFoldDB" id="A0A455ZE71"/>
<sequence length="146" mass="16701">MLYQTKHPQKRYRIIKNIFLLVIFMQVYSCAPSVSYIGKNYSPTQNIDIFMDTRDIKKNYEVIGKVDGISGILGSKYEDIQTKIIQTAKEKGADAVILYNMEKRIIGATASSNTEHRQWLSKNSTISSVSNITEDVLHADFIKYIQ</sequence>
<dbReference type="EMBL" id="BK010596">
    <property type="protein sequence ID" value="DAC74931.1"/>
    <property type="molecule type" value="Genomic_DNA"/>
</dbReference>
<proteinExistence type="predicted"/>
<reference evidence="3" key="6">
    <citation type="journal article" date="2017" name="Nat. Commun.">
        <title>Evolutionary dynamics and genomic features of the Elizabethkingia anophelis 2015 to 2016 Wisconsin outbreak strain.</title>
        <authorList>
            <person name="Perrin A."/>
            <person name="Larsonneur E."/>
            <person name="Nicholson A.C."/>
            <person name="Edwards D.J."/>
            <person name="Gundlach K.M."/>
            <person name="Whitney A.M."/>
            <person name="Gulvik C.A."/>
            <person name="Bell M.E."/>
            <person name="Rendueles O."/>
            <person name="Cury J."/>
            <person name="Hugon P."/>
            <person name="Clermont D."/>
            <person name="Enouf V."/>
            <person name="Loparev V."/>
            <person name="Juieng P."/>
            <person name="Monson T."/>
            <person name="Warshauer D."/>
            <person name="Elbadawi L.I."/>
            <person name="Walters M.S."/>
            <person name="Crist M.B."/>
            <person name="Noble-Wang J."/>
            <person name="Borlaug G."/>
            <person name="Rocha E.P.C."/>
            <person name="Criscuolo A."/>
            <person name="Touchon M."/>
            <person name="Davis J.P."/>
            <person name="Holt K.E."/>
            <person name="McQuiston J.R."/>
            <person name="Brisse S."/>
        </authorList>
    </citation>
    <scope>NUCLEOTIDE SEQUENCE</scope>
</reference>
<reference evidence="3" key="4">
    <citation type="journal article" date="2016" name="Sci. Rep.">
        <title>Genomic epidemiology and global diversity of the emerging bacterial pathogen Elizabethkingia anophelis.</title>
        <authorList>
            <person name="Breurec S."/>
            <person name="Criscuolo A."/>
            <person name="Diancourt L."/>
            <person name="Rendueles O."/>
            <person name="Vandenbogaert M."/>
            <person name="Passet V."/>
            <person name="Caro V."/>
            <person name="Rocha E.P."/>
            <person name="Touchon M."/>
            <person name="Brisse S."/>
        </authorList>
    </citation>
    <scope>NUCLEOTIDE SEQUENCE</scope>
</reference>
<reference evidence="3" key="1">
    <citation type="journal article" date="2014" name="Genome Biol. Evol.">
        <title>Comparative genomic analysis of malaria mosquito vector-associated novel pathogen Elizabethkingia anophelis.</title>
        <authorList>
            <person name="Teo J."/>
            <person name="Tan S.Y."/>
            <person name="Liu Y."/>
            <person name="Tay M."/>
            <person name="Ding Y."/>
            <person name="Li Y."/>
            <person name="Kjelleberg S."/>
            <person name="Givskov M."/>
            <person name="Lin R.T."/>
            <person name="Yang L."/>
        </authorList>
    </citation>
    <scope>NUCLEOTIDE SEQUENCE</scope>
</reference>
<reference evidence="3" key="2">
    <citation type="journal article" date="2014" name="PLoS ONE">
        <title>Insights from the genome annotation of Elizabethkingia anophelis from the malaria vector Anopheles gambiae.</title>
        <authorList>
            <person name="Kukutla P."/>
            <person name="Lindberg B.G."/>
            <person name="Pei D."/>
            <person name="Rayl M."/>
            <person name="Yu W."/>
            <person name="Steritz M."/>
            <person name="Faye I."/>
            <person name="Xu J."/>
        </authorList>
    </citation>
    <scope>NUCLEOTIDE SEQUENCE</scope>
</reference>
<keyword evidence="1" id="KW-0812">Transmembrane</keyword>
<feature type="transmembrane region" description="Helical" evidence="1">
    <location>
        <begin position="18"/>
        <end position="38"/>
    </location>
</feature>
<evidence type="ECO:0000313" key="2">
    <source>
        <dbReference type="EMBL" id="DAC74875.1"/>
    </source>
</evidence>
<evidence type="ECO:0000256" key="1">
    <source>
        <dbReference type="SAM" id="Phobius"/>
    </source>
</evidence>
<evidence type="ECO:0000313" key="3">
    <source>
        <dbReference type="EMBL" id="DAC74931.1"/>
    </source>
</evidence>
<reference evidence="3" key="5">
    <citation type="journal article" date="2017" name="Genome Announc.">
        <title>Complete Circularized Genome Sequences of Four Strains of Elizabethkingia anophelis, Including Two Novel Strains Isolated from Wild-Caught Anopheles sinensis.</title>
        <authorList>
            <person name="Pei D."/>
            <person name="Nicholson A.C."/>
            <person name="Jiang J."/>
            <person name="Chen H."/>
            <person name="Whitney A.M."/>
            <person name="Villarma A."/>
            <person name="Bell M."/>
            <person name="Humrighouse B."/>
            <person name="Rowe L.A."/>
            <person name="Sheth M."/>
            <person name="Batra D."/>
            <person name="Juieng P."/>
            <person name="Loparev V.N."/>
            <person name="McQuiston J.R."/>
            <person name="Lan Y."/>
            <person name="Ma Y."/>
            <person name="Xu J."/>
        </authorList>
    </citation>
    <scope>NUCLEOTIDE SEQUENCE</scope>
</reference>
<keyword evidence="1" id="KW-0472">Membrane</keyword>
<keyword evidence="1" id="KW-1133">Transmembrane helix</keyword>
<accession>A0A455ZE71</accession>
<reference evidence="3" key="7">
    <citation type="journal article" date="2017" name="Sci. Rep.">
        <title>Genomic features, phylogenetic relationships, and comparative genomics of Elizabethkingia anophelis strain EM361-97 isolated in Taiwan.</title>
        <authorList>
            <person name="Lin J.N."/>
            <person name="Lai C.H."/>
            <person name="Yang C.H."/>
            <person name="Huang Y.H."/>
            <person name="Lin H.H."/>
        </authorList>
    </citation>
    <scope>NUCLEOTIDE SEQUENCE</scope>
</reference>
<reference evidence="3" key="8">
    <citation type="journal article" date="2018" name="J. ISSAAS">
        <title>In Silico Identification of Three Types of Integrative and Conjugative Elements (ICEs) in Elizabethkingia anophelis Strains Isolated from Around the World.</title>
        <authorList>
            <person name="Xu J."/>
            <person name="Pei D."/>
            <person name="Nicholson A."/>
            <person name="Lan Y."/>
            <person name="Xia Q."/>
        </authorList>
    </citation>
    <scope>NUCLEOTIDE SEQUENCE</scope>
</reference>
<name>A0A455ZE71_9FLAO</name>